<accession>A0ABW6J6Y3</accession>
<dbReference type="Gene3D" id="1.10.10.10">
    <property type="entry name" value="Winged helix-like DNA-binding domain superfamily/Winged helix DNA-binding domain"/>
    <property type="match status" value="1"/>
</dbReference>
<feature type="region of interest" description="Disordered" evidence="1">
    <location>
        <begin position="161"/>
        <end position="192"/>
    </location>
</feature>
<name>A0ABW6J6Y3_STRWE</name>
<keyword evidence="3" id="KW-1185">Reference proteome</keyword>
<dbReference type="InterPro" id="IPR036388">
    <property type="entry name" value="WH-like_DNA-bd_sf"/>
</dbReference>
<proteinExistence type="predicted"/>
<dbReference type="Proteomes" id="UP001600424">
    <property type="component" value="Unassembled WGS sequence"/>
</dbReference>
<organism evidence="2 3">
    <name type="scientific">Streptomyces wedmorensis</name>
    <dbReference type="NCBI Taxonomy" id="43759"/>
    <lineage>
        <taxon>Bacteria</taxon>
        <taxon>Bacillati</taxon>
        <taxon>Actinomycetota</taxon>
        <taxon>Actinomycetes</taxon>
        <taxon>Kitasatosporales</taxon>
        <taxon>Streptomycetaceae</taxon>
        <taxon>Streptomyces</taxon>
    </lineage>
</organism>
<evidence type="ECO:0000313" key="3">
    <source>
        <dbReference type="Proteomes" id="UP001600424"/>
    </source>
</evidence>
<protein>
    <submittedName>
        <fullName evidence="2">RNA polymerase sigma factor</fullName>
    </submittedName>
</protein>
<dbReference type="RefSeq" id="WP_386255320.1">
    <property type="nucleotide sequence ID" value="NZ_JBHTRV010000059.1"/>
</dbReference>
<comment type="caution">
    <text evidence="2">The sequence shown here is derived from an EMBL/GenBank/DDBJ whole genome shotgun (WGS) entry which is preliminary data.</text>
</comment>
<evidence type="ECO:0000313" key="2">
    <source>
        <dbReference type="EMBL" id="MFE5985654.1"/>
    </source>
</evidence>
<evidence type="ECO:0000256" key="1">
    <source>
        <dbReference type="SAM" id="MobiDB-lite"/>
    </source>
</evidence>
<sequence length="192" mass="21295">MRGTAAPVRRTQYDWDALLADRDEREELVCETIARALRVFREHALIKGRWKPEGGASLKTYFIGAVLGEFSTVYDRWARERSRRPPCVPGGLESAALLLADHRPSTEDEIIGRRAVQSFLADIADEDTRTAVLLSMMGYSRQEVGEHLSMSAAAVTMRLSRLRRKRPPHQSGPPPAPPSASGNPSKDGEDAE</sequence>
<dbReference type="EMBL" id="JBHTRV010000059">
    <property type="protein sequence ID" value="MFE5985654.1"/>
    <property type="molecule type" value="Genomic_DNA"/>
</dbReference>
<reference evidence="2 3" key="1">
    <citation type="submission" date="2024-09" db="EMBL/GenBank/DDBJ databases">
        <title>The Natural Products Discovery Center: Release of the First 8490 Sequenced Strains for Exploring Actinobacteria Biosynthetic Diversity.</title>
        <authorList>
            <person name="Kalkreuter E."/>
            <person name="Kautsar S.A."/>
            <person name="Yang D."/>
            <person name="Bader C.D."/>
            <person name="Teijaro C.N."/>
            <person name="Fluegel L."/>
            <person name="Davis C.M."/>
            <person name="Simpson J.R."/>
            <person name="Lauterbach L."/>
            <person name="Steele A.D."/>
            <person name="Gui C."/>
            <person name="Meng S."/>
            <person name="Li G."/>
            <person name="Viehrig K."/>
            <person name="Ye F."/>
            <person name="Su P."/>
            <person name="Kiefer A.F."/>
            <person name="Nichols A."/>
            <person name="Cepeda A.J."/>
            <person name="Yan W."/>
            <person name="Fan B."/>
            <person name="Jiang Y."/>
            <person name="Adhikari A."/>
            <person name="Zheng C.-J."/>
            <person name="Schuster L."/>
            <person name="Cowan T.M."/>
            <person name="Smanski M.J."/>
            <person name="Chevrette M.G."/>
            <person name="De Carvalho L.P.S."/>
            <person name="Shen B."/>
        </authorList>
    </citation>
    <scope>NUCLEOTIDE SEQUENCE [LARGE SCALE GENOMIC DNA]</scope>
    <source>
        <strain evidence="2 3">NPDC056472</strain>
    </source>
</reference>
<gene>
    <name evidence="2" type="ORF">ACFQ63_38995</name>
</gene>